<dbReference type="EMBL" id="JAGPXD010000002">
    <property type="protein sequence ID" value="KAH7368472.1"/>
    <property type="molecule type" value="Genomic_DNA"/>
</dbReference>
<keyword evidence="5" id="KW-0560">Oxidoreductase</keyword>
<dbReference type="PANTHER" id="PTHR33577:SF19">
    <property type="entry name" value="HEME HALOPEROXIDASE FAMILY PROFILE DOMAIN-CONTAINING PROTEIN-RELATED"/>
    <property type="match status" value="1"/>
</dbReference>
<evidence type="ECO:0000256" key="7">
    <source>
        <dbReference type="ARBA" id="ARBA00025795"/>
    </source>
</evidence>
<dbReference type="Gene3D" id="1.10.489.10">
    <property type="entry name" value="Chloroperoxidase-like"/>
    <property type="match status" value="1"/>
</dbReference>
<dbReference type="SUPFAM" id="SSF47571">
    <property type="entry name" value="Cloroperoxidase"/>
    <property type="match status" value="1"/>
</dbReference>
<accession>A0A8K0X632</accession>
<dbReference type="Proteomes" id="UP000813385">
    <property type="component" value="Unassembled WGS sequence"/>
</dbReference>
<evidence type="ECO:0000256" key="6">
    <source>
        <dbReference type="ARBA" id="ARBA00023004"/>
    </source>
</evidence>
<dbReference type="GO" id="GO:0004601">
    <property type="term" value="F:peroxidase activity"/>
    <property type="evidence" value="ECO:0007669"/>
    <property type="project" value="UniProtKB-KW"/>
</dbReference>
<organism evidence="10 11">
    <name type="scientific">Plectosphaerella cucumerina</name>
    <dbReference type="NCBI Taxonomy" id="40658"/>
    <lineage>
        <taxon>Eukaryota</taxon>
        <taxon>Fungi</taxon>
        <taxon>Dikarya</taxon>
        <taxon>Ascomycota</taxon>
        <taxon>Pezizomycotina</taxon>
        <taxon>Sordariomycetes</taxon>
        <taxon>Hypocreomycetidae</taxon>
        <taxon>Glomerellales</taxon>
        <taxon>Plectosphaerellaceae</taxon>
        <taxon>Plectosphaerella</taxon>
    </lineage>
</organism>
<evidence type="ECO:0000256" key="2">
    <source>
        <dbReference type="ARBA" id="ARBA00022559"/>
    </source>
</evidence>
<protein>
    <submittedName>
        <fullName evidence="10">Chloroperoxidase</fullName>
    </submittedName>
</protein>
<keyword evidence="11" id="KW-1185">Reference proteome</keyword>
<keyword evidence="3" id="KW-0349">Heme</keyword>
<feature type="signal peptide" evidence="8">
    <location>
        <begin position="1"/>
        <end position="19"/>
    </location>
</feature>
<comment type="caution">
    <text evidence="10">The sequence shown here is derived from an EMBL/GenBank/DDBJ whole genome shotgun (WGS) entry which is preliminary data.</text>
</comment>
<dbReference type="OrthoDB" id="407298at2759"/>
<evidence type="ECO:0000259" key="9">
    <source>
        <dbReference type="PROSITE" id="PS51405"/>
    </source>
</evidence>
<sequence length="240" mass="25318">MQFSTAALLTVTLAAEALAYPSSANPWKAPGPNDRRSPCPMVNSLANHGYLPRDGLNISLADLIVGFTDAVNLDPAATTLVGSKALTTSTTGNNATFNLDDLRTHGVIEHDGSLSRNDIFFGDNYSFNKTIWGSVAAHFINETISIPTAAAARKARLAAAAAANPEFSLNADGTQFSFIETALYLSVFGNINNGNAVTKHVRVLFEEERLPFCEGFKRSDAVITAAGILGLVSKVAVASA</sequence>
<gene>
    <name evidence="10" type="ORF">B0T11DRAFT_326653</name>
</gene>
<evidence type="ECO:0000313" key="11">
    <source>
        <dbReference type="Proteomes" id="UP000813385"/>
    </source>
</evidence>
<evidence type="ECO:0000313" key="10">
    <source>
        <dbReference type="EMBL" id="KAH7368472.1"/>
    </source>
</evidence>
<dbReference type="GO" id="GO:0046872">
    <property type="term" value="F:metal ion binding"/>
    <property type="evidence" value="ECO:0007669"/>
    <property type="project" value="UniProtKB-KW"/>
</dbReference>
<dbReference type="Pfam" id="PF01328">
    <property type="entry name" value="Peroxidase_2"/>
    <property type="match status" value="1"/>
</dbReference>
<dbReference type="InterPro" id="IPR000028">
    <property type="entry name" value="Chloroperoxidase"/>
</dbReference>
<keyword evidence="6" id="KW-0408">Iron</keyword>
<name>A0A8K0X632_9PEZI</name>
<evidence type="ECO:0000256" key="3">
    <source>
        <dbReference type="ARBA" id="ARBA00022617"/>
    </source>
</evidence>
<keyword evidence="8" id="KW-0732">Signal</keyword>
<evidence type="ECO:0000256" key="1">
    <source>
        <dbReference type="ARBA" id="ARBA00001970"/>
    </source>
</evidence>
<dbReference type="AlphaFoldDB" id="A0A8K0X632"/>
<proteinExistence type="inferred from homology"/>
<comment type="cofactor">
    <cofactor evidence="1">
        <name>heme b</name>
        <dbReference type="ChEBI" id="CHEBI:60344"/>
    </cofactor>
</comment>
<evidence type="ECO:0000256" key="4">
    <source>
        <dbReference type="ARBA" id="ARBA00022723"/>
    </source>
</evidence>
<dbReference type="PANTHER" id="PTHR33577">
    <property type="entry name" value="STERIGMATOCYSTIN BIOSYNTHESIS PEROXIDASE STCC-RELATED"/>
    <property type="match status" value="1"/>
</dbReference>
<keyword evidence="4" id="KW-0479">Metal-binding</keyword>
<reference evidence="10" key="1">
    <citation type="journal article" date="2021" name="Nat. Commun.">
        <title>Genetic determinants of endophytism in the Arabidopsis root mycobiome.</title>
        <authorList>
            <person name="Mesny F."/>
            <person name="Miyauchi S."/>
            <person name="Thiergart T."/>
            <person name="Pickel B."/>
            <person name="Atanasova L."/>
            <person name="Karlsson M."/>
            <person name="Huettel B."/>
            <person name="Barry K.W."/>
            <person name="Haridas S."/>
            <person name="Chen C."/>
            <person name="Bauer D."/>
            <person name="Andreopoulos W."/>
            <person name="Pangilinan J."/>
            <person name="LaButti K."/>
            <person name="Riley R."/>
            <person name="Lipzen A."/>
            <person name="Clum A."/>
            <person name="Drula E."/>
            <person name="Henrissat B."/>
            <person name="Kohler A."/>
            <person name="Grigoriev I.V."/>
            <person name="Martin F.M."/>
            <person name="Hacquard S."/>
        </authorList>
    </citation>
    <scope>NUCLEOTIDE SEQUENCE</scope>
    <source>
        <strain evidence="10">MPI-CAGE-AT-0016</strain>
    </source>
</reference>
<keyword evidence="2" id="KW-0575">Peroxidase</keyword>
<feature type="chain" id="PRO_5035439008" evidence="8">
    <location>
        <begin position="20"/>
        <end position="240"/>
    </location>
</feature>
<feature type="domain" description="Heme haloperoxidase family profile" evidence="9">
    <location>
        <begin position="23"/>
        <end position="230"/>
    </location>
</feature>
<comment type="similarity">
    <text evidence="7">Belongs to the chloroperoxidase family.</text>
</comment>
<evidence type="ECO:0000256" key="8">
    <source>
        <dbReference type="SAM" id="SignalP"/>
    </source>
</evidence>
<dbReference type="PROSITE" id="PS51405">
    <property type="entry name" value="HEME_HALOPEROXIDASE"/>
    <property type="match status" value="1"/>
</dbReference>
<dbReference type="InterPro" id="IPR036851">
    <property type="entry name" value="Chloroperoxidase-like_sf"/>
</dbReference>
<evidence type="ECO:0000256" key="5">
    <source>
        <dbReference type="ARBA" id="ARBA00023002"/>
    </source>
</evidence>